<keyword evidence="2" id="KW-1185">Reference proteome</keyword>
<name>A0A4Z2FMH3_9TELE</name>
<proteinExistence type="predicted"/>
<organism evidence="1 2">
    <name type="scientific">Liparis tanakae</name>
    <name type="common">Tanaka's snailfish</name>
    <dbReference type="NCBI Taxonomy" id="230148"/>
    <lineage>
        <taxon>Eukaryota</taxon>
        <taxon>Metazoa</taxon>
        <taxon>Chordata</taxon>
        <taxon>Craniata</taxon>
        <taxon>Vertebrata</taxon>
        <taxon>Euteleostomi</taxon>
        <taxon>Actinopterygii</taxon>
        <taxon>Neopterygii</taxon>
        <taxon>Teleostei</taxon>
        <taxon>Neoteleostei</taxon>
        <taxon>Acanthomorphata</taxon>
        <taxon>Eupercaria</taxon>
        <taxon>Perciformes</taxon>
        <taxon>Cottioidei</taxon>
        <taxon>Cottales</taxon>
        <taxon>Liparidae</taxon>
        <taxon>Liparis</taxon>
    </lineage>
</organism>
<accession>A0A4Z2FMH3</accession>
<comment type="caution">
    <text evidence="1">The sequence shown here is derived from an EMBL/GenBank/DDBJ whole genome shotgun (WGS) entry which is preliminary data.</text>
</comment>
<dbReference type="Proteomes" id="UP000314294">
    <property type="component" value="Unassembled WGS sequence"/>
</dbReference>
<dbReference type="AlphaFoldDB" id="A0A4Z2FMH3"/>
<evidence type="ECO:0000313" key="2">
    <source>
        <dbReference type="Proteomes" id="UP000314294"/>
    </source>
</evidence>
<gene>
    <name evidence="1" type="ORF">EYF80_047767</name>
</gene>
<dbReference type="EMBL" id="SRLO01001063">
    <property type="protein sequence ID" value="TNN42060.1"/>
    <property type="molecule type" value="Genomic_DNA"/>
</dbReference>
<reference evidence="1 2" key="1">
    <citation type="submission" date="2019-03" db="EMBL/GenBank/DDBJ databases">
        <title>First draft genome of Liparis tanakae, snailfish: a comprehensive survey of snailfish specific genes.</title>
        <authorList>
            <person name="Kim W."/>
            <person name="Song I."/>
            <person name="Jeong J.-H."/>
            <person name="Kim D."/>
            <person name="Kim S."/>
            <person name="Ryu S."/>
            <person name="Song J.Y."/>
            <person name="Lee S.K."/>
        </authorList>
    </citation>
    <scope>NUCLEOTIDE SEQUENCE [LARGE SCALE GENOMIC DNA]</scope>
    <source>
        <tissue evidence="1">Muscle</tissue>
    </source>
</reference>
<protein>
    <submittedName>
        <fullName evidence="1">Uncharacterized protein</fullName>
    </submittedName>
</protein>
<evidence type="ECO:0000313" key="1">
    <source>
        <dbReference type="EMBL" id="TNN42060.1"/>
    </source>
</evidence>
<sequence length="121" mass="13443">MNLSYVHRILQGDASQPTGLHSFLVSCCSWAGCQQEHLHPCTILDAALEAIMWSLLRSSEVHDVSGAYFILREASVRHGGVTSELFCNRGNKIEEYLCIRTDLQPRPYQQFSSLAGSCGVK</sequence>